<reference evidence="2 3" key="1">
    <citation type="submission" date="2019-11" db="EMBL/GenBank/DDBJ databases">
        <title>Genome sequences of 17 halophilic strains isolated from different environments.</title>
        <authorList>
            <person name="Furrow R.E."/>
        </authorList>
    </citation>
    <scope>NUCLEOTIDE SEQUENCE [LARGE SCALE GENOMIC DNA]</scope>
    <source>
        <strain evidence="2 3">22507_15_FS</strain>
    </source>
</reference>
<dbReference type="Pfam" id="PF02470">
    <property type="entry name" value="MlaD"/>
    <property type="match status" value="1"/>
</dbReference>
<protein>
    <submittedName>
        <fullName evidence="2">MCE family protein</fullName>
    </submittedName>
</protein>
<organism evidence="2 3">
    <name type="scientific">Vreelandella halophila</name>
    <dbReference type="NCBI Taxonomy" id="86177"/>
    <lineage>
        <taxon>Bacteria</taxon>
        <taxon>Pseudomonadati</taxon>
        <taxon>Pseudomonadota</taxon>
        <taxon>Gammaproteobacteria</taxon>
        <taxon>Oceanospirillales</taxon>
        <taxon>Halomonadaceae</taxon>
        <taxon>Vreelandella</taxon>
    </lineage>
</organism>
<evidence type="ECO:0000259" key="1">
    <source>
        <dbReference type="Pfam" id="PF02470"/>
    </source>
</evidence>
<dbReference type="Proteomes" id="UP000460751">
    <property type="component" value="Unassembled WGS sequence"/>
</dbReference>
<name>A0A9X5B3A8_9GAMM</name>
<dbReference type="PANTHER" id="PTHR33371">
    <property type="entry name" value="INTERMEMBRANE PHOSPHOLIPID TRANSPORT SYSTEM BINDING PROTEIN MLAD-RELATED"/>
    <property type="match status" value="1"/>
</dbReference>
<evidence type="ECO:0000313" key="3">
    <source>
        <dbReference type="Proteomes" id="UP000460751"/>
    </source>
</evidence>
<comment type="caution">
    <text evidence="2">The sequence shown here is derived from an EMBL/GenBank/DDBJ whole genome shotgun (WGS) entry which is preliminary data.</text>
</comment>
<proteinExistence type="predicted"/>
<keyword evidence="3" id="KW-1185">Reference proteome</keyword>
<dbReference type="InterPro" id="IPR003399">
    <property type="entry name" value="Mce/MlaD"/>
</dbReference>
<dbReference type="GO" id="GO:0005548">
    <property type="term" value="F:phospholipid transporter activity"/>
    <property type="evidence" value="ECO:0007669"/>
    <property type="project" value="TreeGrafter"/>
</dbReference>
<dbReference type="PANTHER" id="PTHR33371:SF4">
    <property type="entry name" value="INTERMEMBRANE PHOSPHOLIPID TRANSPORT SYSTEM BINDING PROTEIN MLAD"/>
    <property type="match status" value="1"/>
</dbReference>
<sequence>MHMQRLVFFALGSVATLALLLATGWLAPPGGSERADNGEHYTLYAEFADAGTLKPGARVALAGVTVGEVADVQLNARGYRAKVRMRIDQSLDHLAIDSVAIIMTAGLLGEQYIEISPGGHPETLSDNDYIEDTQSAMSIETLIRRRIARPR</sequence>
<gene>
    <name evidence="2" type="ORF">GLW01_01735</name>
</gene>
<accession>A0A9X5B3A8</accession>
<dbReference type="InterPro" id="IPR052336">
    <property type="entry name" value="MlaD_Phospholipid_Transporter"/>
</dbReference>
<feature type="domain" description="Mce/MlaD" evidence="1">
    <location>
        <begin position="40"/>
        <end position="118"/>
    </location>
</feature>
<evidence type="ECO:0000313" key="2">
    <source>
        <dbReference type="EMBL" id="MYL25510.1"/>
    </source>
</evidence>
<dbReference type="EMBL" id="WMEX01000001">
    <property type="protein sequence ID" value="MYL25510.1"/>
    <property type="molecule type" value="Genomic_DNA"/>
</dbReference>
<dbReference type="OrthoDB" id="9788420at2"/>
<dbReference type="GO" id="GO:0005543">
    <property type="term" value="F:phospholipid binding"/>
    <property type="evidence" value="ECO:0007669"/>
    <property type="project" value="TreeGrafter"/>
</dbReference>
<dbReference type="AlphaFoldDB" id="A0A9X5B3A8"/>